<evidence type="ECO:0000259" key="6">
    <source>
        <dbReference type="PROSITE" id="PS50240"/>
    </source>
</evidence>
<keyword evidence="4" id="KW-0812">Transmembrane</keyword>
<dbReference type="Gene3D" id="2.40.10.10">
    <property type="entry name" value="Trypsin-like serine proteases"/>
    <property type="match status" value="2"/>
</dbReference>
<dbReference type="PROSITE" id="PS00135">
    <property type="entry name" value="TRYPSIN_SER"/>
    <property type="match status" value="1"/>
</dbReference>
<evidence type="ECO:0000313" key="8">
    <source>
        <dbReference type="Proteomes" id="UP000248741"/>
    </source>
</evidence>
<dbReference type="InterPro" id="IPR001314">
    <property type="entry name" value="Peptidase_S1A"/>
</dbReference>
<feature type="region of interest" description="Disordered" evidence="3">
    <location>
        <begin position="227"/>
        <end position="311"/>
    </location>
</feature>
<dbReference type="PANTHER" id="PTHR24276:SF98">
    <property type="entry name" value="FI18310P1-RELATED"/>
    <property type="match status" value="1"/>
</dbReference>
<dbReference type="GO" id="GO:0008233">
    <property type="term" value="F:peptidase activity"/>
    <property type="evidence" value="ECO:0007669"/>
    <property type="project" value="UniProtKB-KW"/>
</dbReference>
<dbReference type="PANTHER" id="PTHR24276">
    <property type="entry name" value="POLYSERASE-RELATED"/>
    <property type="match status" value="1"/>
</dbReference>
<dbReference type="EMBL" id="LS483400">
    <property type="protein sequence ID" value="SQG51687.1"/>
    <property type="molecule type" value="Genomic_DNA"/>
</dbReference>
<evidence type="ECO:0000256" key="5">
    <source>
        <dbReference type="SAM" id="SignalP"/>
    </source>
</evidence>
<sequence>MIIRKIATLCTIGITALACAITPVQAMEGGVEVSSDDQLAQMVIRVRHCTGTAIAPHWVLTARHCFPENAEKSYVRLGIERGTTGDQVAIDRFVEADKPLFIPNSDVALLHTIQDMKLPRYAELDYIPISPETRGTGYGWGKGTGNVLKKGELIVKTVGKSTYRGPAIEAYHTDNSNTQSGDSGGPLFVNEKVVGVASHKPWGYTYRWVNYSQLNGLEHEITQAKNSATFSETDRGPFQRRWNNDQWEDMESTDSSEFLDNTEEKTEQPPLLEVHTEDLLDSEGEGTKKPEADVNAHSPNLVEEKEESPTQKTTGIVGIVMGILAGLAGIGTLIAFLLQHMKIWG</sequence>
<feature type="transmembrane region" description="Helical" evidence="4">
    <location>
        <begin position="315"/>
        <end position="338"/>
    </location>
</feature>
<dbReference type="AlphaFoldDB" id="A0ABD7MTE5"/>
<dbReference type="SUPFAM" id="SSF50494">
    <property type="entry name" value="Trypsin-like serine proteases"/>
    <property type="match status" value="1"/>
</dbReference>
<keyword evidence="5" id="KW-0732">Signal</keyword>
<reference evidence="7 8" key="1">
    <citation type="submission" date="2018-06" db="EMBL/GenBank/DDBJ databases">
        <authorList>
            <consortium name="Pathogen Informatics"/>
            <person name="Doyle S."/>
        </authorList>
    </citation>
    <scope>NUCLEOTIDE SEQUENCE [LARGE SCALE GENOMIC DNA]</scope>
    <source>
        <strain evidence="7 8">NCTC7908</strain>
    </source>
</reference>
<gene>
    <name evidence="7" type="primary">vsp1</name>
    <name evidence="7" type="ORF">NCTC7908_01361</name>
</gene>
<keyword evidence="4" id="KW-0472">Membrane</keyword>
<keyword evidence="7" id="KW-0645">Protease</keyword>
<name>A0ABD7MTE5_CORUL</name>
<feature type="domain" description="Peptidase S1" evidence="6">
    <location>
        <begin position="27"/>
        <end position="248"/>
    </location>
</feature>
<keyword evidence="7" id="KW-0378">Hydrolase</keyword>
<evidence type="ECO:0000256" key="4">
    <source>
        <dbReference type="SAM" id="Phobius"/>
    </source>
</evidence>
<dbReference type="Proteomes" id="UP000248741">
    <property type="component" value="Chromosome 1"/>
</dbReference>
<dbReference type="SMART" id="SM00020">
    <property type="entry name" value="Tryp_SPc"/>
    <property type="match status" value="1"/>
</dbReference>
<feature type="compositionally biased region" description="Basic and acidic residues" evidence="3">
    <location>
        <begin position="285"/>
        <end position="294"/>
    </location>
</feature>
<evidence type="ECO:0000256" key="1">
    <source>
        <dbReference type="ARBA" id="ARBA00007664"/>
    </source>
</evidence>
<comment type="similarity">
    <text evidence="1">Belongs to the peptidase S1 family.</text>
</comment>
<keyword evidence="4" id="KW-1133">Transmembrane helix</keyword>
<dbReference type="InterPro" id="IPR009003">
    <property type="entry name" value="Peptidase_S1_PA"/>
</dbReference>
<keyword evidence="2" id="KW-1015">Disulfide bond</keyword>
<feature type="signal peptide" evidence="5">
    <location>
        <begin position="1"/>
        <end position="26"/>
    </location>
</feature>
<dbReference type="Pfam" id="PF00089">
    <property type="entry name" value="Trypsin"/>
    <property type="match status" value="1"/>
</dbReference>
<evidence type="ECO:0000256" key="3">
    <source>
        <dbReference type="SAM" id="MobiDB-lite"/>
    </source>
</evidence>
<feature type="chain" id="PRO_5044814128" evidence="5">
    <location>
        <begin position="27"/>
        <end position="345"/>
    </location>
</feature>
<proteinExistence type="inferred from homology"/>
<dbReference type="GO" id="GO:0006508">
    <property type="term" value="P:proteolysis"/>
    <property type="evidence" value="ECO:0007669"/>
    <property type="project" value="UniProtKB-KW"/>
</dbReference>
<dbReference type="InterPro" id="IPR050430">
    <property type="entry name" value="Peptidase_S1"/>
</dbReference>
<dbReference type="InterPro" id="IPR001254">
    <property type="entry name" value="Trypsin_dom"/>
</dbReference>
<dbReference type="PROSITE" id="PS50240">
    <property type="entry name" value="TRYPSIN_DOM"/>
    <property type="match status" value="1"/>
</dbReference>
<dbReference type="InterPro" id="IPR033116">
    <property type="entry name" value="TRYPSIN_SER"/>
</dbReference>
<evidence type="ECO:0000256" key="2">
    <source>
        <dbReference type="ARBA" id="ARBA00023157"/>
    </source>
</evidence>
<accession>A0ABD7MTE5</accession>
<dbReference type="RefSeq" id="WP_095076063.1">
    <property type="nucleotide sequence ID" value="NZ_CP068134.1"/>
</dbReference>
<protein>
    <submittedName>
        <fullName evidence="7">Venom serine protease KN13</fullName>
        <ecNumber evidence="7">3.4.21.-</ecNumber>
    </submittedName>
</protein>
<dbReference type="CDD" id="cd12087">
    <property type="entry name" value="TM_EGFR-like"/>
    <property type="match status" value="1"/>
</dbReference>
<dbReference type="PROSITE" id="PS51257">
    <property type="entry name" value="PROKAR_LIPOPROTEIN"/>
    <property type="match status" value="1"/>
</dbReference>
<organism evidence="7 8">
    <name type="scientific">Corynebacterium ulcerans</name>
    <dbReference type="NCBI Taxonomy" id="65058"/>
    <lineage>
        <taxon>Bacteria</taxon>
        <taxon>Bacillati</taxon>
        <taxon>Actinomycetota</taxon>
        <taxon>Actinomycetes</taxon>
        <taxon>Mycobacteriales</taxon>
        <taxon>Corynebacteriaceae</taxon>
        <taxon>Corynebacterium</taxon>
    </lineage>
</organism>
<dbReference type="EC" id="3.4.21.-" evidence="7"/>
<dbReference type="PRINTS" id="PR00722">
    <property type="entry name" value="CHYMOTRYPSIN"/>
</dbReference>
<evidence type="ECO:0000313" key="7">
    <source>
        <dbReference type="EMBL" id="SQG51687.1"/>
    </source>
</evidence>
<dbReference type="InterPro" id="IPR043504">
    <property type="entry name" value="Peptidase_S1_PA_chymotrypsin"/>
</dbReference>